<sequence>MILAAGRGRRLRPFTDKIPKPLISIKGKPLIIHHIYRLVDMGVKSIVINTGWLGDVLESSVGYGSQWGVTITYSRERCNARGILGTAAGIRFAIQNNLLTEDTFFVINADVWTDFCQWDECALTENSRVVSHLLLVPKSTDRGKGDFSLKSSGLIDCDNSNPYIFSGMGFYRKSVFQTKDPIFRHLGDMLRYYAYKGMVSGSLYPGVWQDMGTIERIRGIDSSFDM</sequence>
<dbReference type="AlphaFoldDB" id="A0A0S4M5N5"/>
<name>A0A0S4M5N5_9BURK</name>
<dbReference type="Gene3D" id="3.90.550.10">
    <property type="entry name" value="Spore Coat Polysaccharide Biosynthesis Protein SpsA, Chain A"/>
    <property type="match status" value="1"/>
</dbReference>
<feature type="domain" description="Nucleotidyl transferase" evidence="1">
    <location>
        <begin position="1"/>
        <end position="115"/>
    </location>
</feature>
<protein>
    <submittedName>
        <fullName evidence="2">Putative nucleotidyl transferase</fullName>
    </submittedName>
</protein>
<dbReference type="SUPFAM" id="SSF53448">
    <property type="entry name" value="Nucleotide-diphospho-sugar transferases"/>
    <property type="match status" value="1"/>
</dbReference>
<dbReference type="InterPro" id="IPR005835">
    <property type="entry name" value="NTP_transferase_dom"/>
</dbReference>
<evidence type="ECO:0000313" key="2">
    <source>
        <dbReference type="EMBL" id="CUT17558.1"/>
    </source>
</evidence>
<keyword evidence="2" id="KW-0808">Transferase</keyword>
<dbReference type="PANTHER" id="PTHR22572">
    <property type="entry name" value="SUGAR-1-PHOSPHATE GUANYL TRANSFERASE"/>
    <property type="match status" value="1"/>
</dbReference>
<dbReference type="GO" id="GO:0016740">
    <property type="term" value="F:transferase activity"/>
    <property type="evidence" value="ECO:0007669"/>
    <property type="project" value="UniProtKB-KW"/>
</dbReference>
<organism evidence="2 3">
    <name type="scientific">Candidatus Ichthyocystis hellenicum</name>
    <dbReference type="NCBI Taxonomy" id="1561003"/>
    <lineage>
        <taxon>Bacteria</taxon>
        <taxon>Pseudomonadati</taxon>
        <taxon>Pseudomonadota</taxon>
        <taxon>Betaproteobacteria</taxon>
        <taxon>Burkholderiales</taxon>
        <taxon>Candidatus Ichthyocystis</taxon>
    </lineage>
</organism>
<keyword evidence="3" id="KW-1185">Reference proteome</keyword>
<evidence type="ECO:0000313" key="3">
    <source>
        <dbReference type="Proteomes" id="UP000198651"/>
    </source>
</evidence>
<dbReference type="EMBL" id="LN906597">
    <property type="protein sequence ID" value="CUT17558.1"/>
    <property type="molecule type" value="Genomic_DNA"/>
</dbReference>
<dbReference type="InterPro" id="IPR029044">
    <property type="entry name" value="Nucleotide-diphossugar_trans"/>
</dbReference>
<dbReference type="Pfam" id="PF00483">
    <property type="entry name" value="NTP_transferase"/>
    <property type="match status" value="1"/>
</dbReference>
<evidence type="ECO:0000259" key="1">
    <source>
        <dbReference type="Pfam" id="PF00483"/>
    </source>
</evidence>
<accession>A0A0S4M5N5</accession>
<dbReference type="InterPro" id="IPR050486">
    <property type="entry name" value="Mannose-1P_guanyltransferase"/>
</dbReference>
<dbReference type="STRING" id="1561003.Ark11_0723"/>
<reference evidence="3" key="1">
    <citation type="submission" date="2015-11" db="EMBL/GenBank/DDBJ databases">
        <authorList>
            <person name="Seth-Smith H.M.B."/>
        </authorList>
    </citation>
    <scope>NUCLEOTIDE SEQUENCE [LARGE SCALE GENOMIC DNA]</scope>
    <source>
        <strain evidence="3">2013Ark11</strain>
    </source>
</reference>
<proteinExistence type="predicted"/>
<dbReference type="Proteomes" id="UP000198651">
    <property type="component" value="Chromosome I"/>
</dbReference>
<dbReference type="CDD" id="cd06422">
    <property type="entry name" value="NTP_transferase_like_1"/>
    <property type="match status" value="1"/>
</dbReference>
<gene>
    <name evidence="2" type="ORF">Ark11_0723</name>
</gene>